<evidence type="ECO:0000256" key="1">
    <source>
        <dbReference type="SAM" id="MobiDB-lite"/>
    </source>
</evidence>
<dbReference type="EMBL" id="SNRW01002387">
    <property type="protein sequence ID" value="KAA6392955.1"/>
    <property type="molecule type" value="Genomic_DNA"/>
</dbReference>
<name>A0A5J4WEY5_9EUKA</name>
<accession>A0A5J4WEY5</accession>
<evidence type="ECO:0000313" key="2">
    <source>
        <dbReference type="EMBL" id="KAA6392955.1"/>
    </source>
</evidence>
<proteinExistence type="predicted"/>
<organism evidence="2 3">
    <name type="scientific">Streblomastix strix</name>
    <dbReference type="NCBI Taxonomy" id="222440"/>
    <lineage>
        <taxon>Eukaryota</taxon>
        <taxon>Metamonada</taxon>
        <taxon>Preaxostyla</taxon>
        <taxon>Oxymonadida</taxon>
        <taxon>Streblomastigidae</taxon>
        <taxon>Streblomastix</taxon>
    </lineage>
</organism>
<protein>
    <submittedName>
        <fullName evidence="2">Uncharacterized protein</fullName>
    </submittedName>
</protein>
<reference evidence="2 3" key="1">
    <citation type="submission" date="2019-03" db="EMBL/GenBank/DDBJ databases">
        <title>Single cell metagenomics reveals metabolic interactions within the superorganism composed of flagellate Streblomastix strix and complex community of Bacteroidetes bacteria on its surface.</title>
        <authorList>
            <person name="Treitli S.C."/>
            <person name="Kolisko M."/>
            <person name="Husnik F."/>
            <person name="Keeling P."/>
            <person name="Hampl V."/>
        </authorList>
    </citation>
    <scope>NUCLEOTIDE SEQUENCE [LARGE SCALE GENOMIC DNA]</scope>
    <source>
        <strain evidence="2">ST1C</strain>
    </source>
</reference>
<evidence type="ECO:0000313" key="3">
    <source>
        <dbReference type="Proteomes" id="UP000324800"/>
    </source>
</evidence>
<gene>
    <name evidence="2" type="ORF">EZS28_011520</name>
</gene>
<feature type="region of interest" description="Disordered" evidence="1">
    <location>
        <begin position="65"/>
        <end position="101"/>
    </location>
</feature>
<feature type="compositionally biased region" description="Acidic residues" evidence="1">
    <location>
        <begin position="91"/>
        <end position="101"/>
    </location>
</feature>
<sequence>MFEAPKIGIQMQLYLPLISSKNLPYPPIVVSRVAGDSMKEWEDIKEYRKKSDQLQKKEIELKTLKRPKKKKQEQKQLLSKKSTIGGIPVQAEDDENNIDENDPELSLFMSKEGYPRKSLSFTCVPIKKRPVRTWRVGKGNWGKWLQFFGKKNMNDNEENENLGYNVTKNIIDGKSIIEDKGELSGVQLKKQKKKIDNTFDVNTVQANLENGWNRYKTSFGIADRKIVNLPTDKFIIARRQFDNRYEGKVGSIYAQLTKQPSMYQYPSSSPFTSTTSLETYSSSSQLQLEQLSPQNQFIWNGEQYWRYYLSLFCDLGDGDDLIGAKELQNQYQYAFKNNNNSQNNITSTLNQENKVQRLQNEIAGLFGTGDNNANPGQGANRIDPSYLPPLDRYSLILPQDESKYLLFQYEPTIIQNDQVPVDDQLLDILENEAEWKFILDDDSEDEIEIEKYTNEQLKGVHKKSRKDNKASFNEDYGDDVGFTSPTYGIRVLQHLITTQSAITKLKEVPNYTTRKDPLQPIYEQYQLQYNINLRKLYRRVSIIRNFDVNIEPNDEVSRIPRVDFTRGFHFPVQPMIPLPPYQVINQFYTTPLPPPLNDCIKADKEVKAMQDLKLGLDYQQNIQYNSEIISVSFVDTNGYGNLISTFFDPKLYFGGHPAIVCEFYAPIVRNDTSNALSGSEIQSQKV</sequence>
<dbReference type="AlphaFoldDB" id="A0A5J4WEY5"/>
<comment type="caution">
    <text evidence="2">The sequence shown here is derived from an EMBL/GenBank/DDBJ whole genome shotgun (WGS) entry which is preliminary data.</text>
</comment>
<dbReference type="Proteomes" id="UP000324800">
    <property type="component" value="Unassembled WGS sequence"/>
</dbReference>